<name>E4ZNI0_LEPMJ</name>
<accession>E4ZNI0</accession>
<dbReference type="AlphaFoldDB" id="E4ZNI0"/>
<organism evidence="3">
    <name type="scientific">Leptosphaeria maculans (strain JN3 / isolate v23.1.3 / race Av1-4-5-6-7-8)</name>
    <name type="common">Blackleg fungus</name>
    <name type="synonym">Phoma lingam</name>
    <dbReference type="NCBI Taxonomy" id="985895"/>
    <lineage>
        <taxon>Eukaryota</taxon>
        <taxon>Fungi</taxon>
        <taxon>Dikarya</taxon>
        <taxon>Ascomycota</taxon>
        <taxon>Pezizomycotina</taxon>
        <taxon>Dothideomycetes</taxon>
        <taxon>Pleosporomycetidae</taxon>
        <taxon>Pleosporales</taxon>
        <taxon>Pleosporineae</taxon>
        <taxon>Leptosphaeriaceae</taxon>
        <taxon>Plenodomus</taxon>
        <taxon>Plenodomus lingam/Leptosphaeria maculans species complex</taxon>
    </lineage>
</organism>
<dbReference type="STRING" id="985895.E4ZNI0"/>
<proteinExistence type="predicted"/>
<dbReference type="CDD" id="cd00180">
    <property type="entry name" value="PKc"/>
    <property type="match status" value="1"/>
</dbReference>
<sequence length="396" mass="44408">MPNQSQNATDHTTELAIVSDLNKSWAGSRNREQLKKQLFAVVRRLGAGGDGEVVQWTHLPTKTNLAVKSSHPDDGQAGRMVEEEAKNLIMLGAHDHIVHMIACTQSSVGPQLFLELCDLGCLHDYRDQWCAQEKANGRPAYPSDVTIWKLLKDISLALDFIHNKHQISHVHNDMKPDNILVTRPSGWAPEGGVPIEPTFKITDFARLMAYPAAPDGHFQEFCGTYEYAPPTNERRGPIHPAVDIWGLGASIQTFKTGLPSTVSKEAYIMEMKLRGKPYPKTNGAWRTATVRWQRRVVYRPLDVPASILREDYDLAQIGDDYVPSSYSTECVYRMLLHHKASERVTSAALVKHVVSRADREIAILKASIEANRLFESARKLREKVAVSQVQRLMRAG</sequence>
<dbReference type="Pfam" id="PF00069">
    <property type="entry name" value="Pkinase"/>
    <property type="match status" value="1"/>
</dbReference>
<dbReference type="eggNOG" id="KOG0032">
    <property type="taxonomic scope" value="Eukaryota"/>
</dbReference>
<dbReference type="GO" id="GO:0004674">
    <property type="term" value="F:protein serine/threonine kinase activity"/>
    <property type="evidence" value="ECO:0007669"/>
    <property type="project" value="TreeGrafter"/>
</dbReference>
<dbReference type="InParanoid" id="E4ZNI0"/>
<gene>
    <name evidence="2" type="ORF">LEMA_P039400.1</name>
</gene>
<dbReference type="Gene3D" id="1.10.510.10">
    <property type="entry name" value="Transferase(Phosphotransferase) domain 1"/>
    <property type="match status" value="1"/>
</dbReference>
<dbReference type="SUPFAM" id="SSF56112">
    <property type="entry name" value="Protein kinase-like (PK-like)"/>
    <property type="match status" value="1"/>
</dbReference>
<dbReference type="InterPro" id="IPR000719">
    <property type="entry name" value="Prot_kinase_dom"/>
</dbReference>
<dbReference type="GO" id="GO:0005524">
    <property type="term" value="F:ATP binding"/>
    <property type="evidence" value="ECO:0007669"/>
    <property type="project" value="InterPro"/>
</dbReference>
<dbReference type="Gene3D" id="3.30.200.20">
    <property type="entry name" value="Phosphorylase Kinase, domain 1"/>
    <property type="match status" value="1"/>
</dbReference>
<reference evidence="3" key="1">
    <citation type="journal article" date="2011" name="Nat. Commun.">
        <title>Effector diversification within compartments of the Leptosphaeria maculans genome affected by Repeat-Induced Point mutations.</title>
        <authorList>
            <person name="Rouxel T."/>
            <person name="Grandaubert J."/>
            <person name="Hane J.K."/>
            <person name="Hoede C."/>
            <person name="van de Wouw A.P."/>
            <person name="Couloux A."/>
            <person name="Dominguez V."/>
            <person name="Anthouard V."/>
            <person name="Bally P."/>
            <person name="Bourras S."/>
            <person name="Cozijnsen A.J."/>
            <person name="Ciuffetti L.M."/>
            <person name="Degrave A."/>
            <person name="Dilmaghani A."/>
            <person name="Duret L."/>
            <person name="Fudal I."/>
            <person name="Goodwin S.B."/>
            <person name="Gout L."/>
            <person name="Glaser N."/>
            <person name="Linglin J."/>
            <person name="Kema G.H.J."/>
            <person name="Lapalu N."/>
            <person name="Lawrence C.B."/>
            <person name="May K."/>
            <person name="Meyer M."/>
            <person name="Ollivier B."/>
            <person name="Poulain J."/>
            <person name="Schoch C.L."/>
            <person name="Simon A."/>
            <person name="Spatafora J.W."/>
            <person name="Stachowiak A."/>
            <person name="Turgeon B.G."/>
            <person name="Tyler B.M."/>
            <person name="Vincent D."/>
            <person name="Weissenbach J."/>
            <person name="Amselem J."/>
            <person name="Quesneville H."/>
            <person name="Oliver R.P."/>
            <person name="Wincker P."/>
            <person name="Balesdent M.-H."/>
            <person name="Howlett B.J."/>
        </authorList>
    </citation>
    <scope>NUCLEOTIDE SEQUENCE [LARGE SCALE GENOMIC DNA]</scope>
    <source>
        <strain evidence="3">JN3 / isolate v23.1.3 / race Av1-4-5-6-7-8</strain>
    </source>
</reference>
<keyword evidence="3" id="KW-1185">Reference proteome</keyword>
<dbReference type="OrthoDB" id="310217at2759"/>
<dbReference type="PROSITE" id="PS50011">
    <property type="entry name" value="PROTEIN_KINASE_DOM"/>
    <property type="match status" value="1"/>
</dbReference>
<dbReference type="PANTHER" id="PTHR24359:SF1">
    <property type="entry name" value="INHIBITOR OF NUCLEAR FACTOR KAPPA-B KINASE EPSILON SUBUNIT HOMOLOG 1-RELATED"/>
    <property type="match status" value="1"/>
</dbReference>
<dbReference type="VEuPathDB" id="FungiDB:LEMA_P039400.1"/>
<evidence type="ECO:0000259" key="1">
    <source>
        <dbReference type="PROSITE" id="PS50011"/>
    </source>
</evidence>
<dbReference type="EMBL" id="FP929105">
    <property type="protein sequence ID" value="CBX93039.1"/>
    <property type="molecule type" value="Genomic_DNA"/>
</dbReference>
<dbReference type="OMA" id="MILALEF"/>
<evidence type="ECO:0000313" key="3">
    <source>
        <dbReference type="Proteomes" id="UP000002668"/>
    </source>
</evidence>
<dbReference type="GeneID" id="13283057"/>
<dbReference type="RefSeq" id="XP_003836404.1">
    <property type="nucleotide sequence ID" value="XM_003836356.1"/>
</dbReference>
<dbReference type="Proteomes" id="UP000002668">
    <property type="component" value="Genome"/>
</dbReference>
<dbReference type="HOGENOM" id="CLU_696522_0_0_1"/>
<protein>
    <recommendedName>
        <fullName evidence="1">Protein kinase domain-containing protein</fullName>
    </recommendedName>
</protein>
<dbReference type="SMART" id="SM00220">
    <property type="entry name" value="S_TKc"/>
    <property type="match status" value="1"/>
</dbReference>
<dbReference type="InterPro" id="IPR011009">
    <property type="entry name" value="Kinase-like_dom_sf"/>
</dbReference>
<evidence type="ECO:0000313" key="2">
    <source>
        <dbReference type="EMBL" id="CBX93039.1"/>
    </source>
</evidence>
<feature type="domain" description="Protein kinase" evidence="1">
    <location>
        <begin position="39"/>
        <end position="355"/>
    </location>
</feature>
<dbReference type="PANTHER" id="PTHR24359">
    <property type="entry name" value="SERINE/THREONINE-PROTEIN KINASE SBK1"/>
    <property type="match status" value="1"/>
</dbReference>